<protein>
    <recommendedName>
        <fullName evidence="1">Cyclic nucleotide-binding domain-containing protein</fullName>
    </recommendedName>
</protein>
<dbReference type="eggNOG" id="COG0664">
    <property type="taxonomic scope" value="Bacteria"/>
</dbReference>
<name>V4P4G7_9CAUL</name>
<dbReference type="InterPro" id="IPR014710">
    <property type="entry name" value="RmlC-like_jellyroll"/>
</dbReference>
<evidence type="ECO:0000313" key="3">
    <source>
        <dbReference type="Proteomes" id="UP000017837"/>
    </source>
</evidence>
<proteinExistence type="predicted"/>
<dbReference type="PANTHER" id="PTHR24567:SF26">
    <property type="entry name" value="REGULATORY PROTEIN YEIL"/>
    <property type="match status" value="1"/>
</dbReference>
<dbReference type="CDD" id="cd00038">
    <property type="entry name" value="CAP_ED"/>
    <property type="match status" value="1"/>
</dbReference>
<evidence type="ECO:0000313" key="2">
    <source>
        <dbReference type="EMBL" id="ESQ88852.1"/>
    </source>
</evidence>
<evidence type="ECO:0000259" key="1">
    <source>
        <dbReference type="PROSITE" id="PS50042"/>
    </source>
</evidence>
<dbReference type="InterPro" id="IPR000595">
    <property type="entry name" value="cNMP-bd_dom"/>
</dbReference>
<dbReference type="GO" id="GO:0005829">
    <property type="term" value="C:cytosol"/>
    <property type="evidence" value="ECO:0007669"/>
    <property type="project" value="TreeGrafter"/>
</dbReference>
<dbReference type="EMBL" id="AWGB01000033">
    <property type="protein sequence ID" value="ESQ88852.1"/>
    <property type="molecule type" value="Genomic_DNA"/>
</dbReference>
<dbReference type="GO" id="GO:0003700">
    <property type="term" value="F:DNA-binding transcription factor activity"/>
    <property type="evidence" value="ECO:0007669"/>
    <property type="project" value="TreeGrafter"/>
</dbReference>
<keyword evidence="3" id="KW-1185">Reference proteome</keyword>
<dbReference type="Gene3D" id="1.10.10.10">
    <property type="entry name" value="Winged helix-like DNA-binding domain superfamily/Winged helix DNA-binding domain"/>
    <property type="match status" value="1"/>
</dbReference>
<dbReference type="AlphaFoldDB" id="V4P4G7"/>
<comment type="caution">
    <text evidence="2">The sequence shown here is derived from an EMBL/GenBank/DDBJ whole genome shotgun (WGS) entry which is preliminary data.</text>
</comment>
<dbReference type="OrthoDB" id="190787at2"/>
<dbReference type="SUPFAM" id="SSF46785">
    <property type="entry name" value="Winged helix' DNA-binding domain"/>
    <property type="match status" value="1"/>
</dbReference>
<feature type="domain" description="Cyclic nucleotide-binding" evidence="1">
    <location>
        <begin position="13"/>
        <end position="134"/>
    </location>
</feature>
<accession>V4P4G7</accession>
<dbReference type="Gene3D" id="2.60.120.10">
    <property type="entry name" value="Jelly Rolls"/>
    <property type="match status" value="1"/>
</dbReference>
<dbReference type="Proteomes" id="UP000017837">
    <property type="component" value="Unassembled WGS sequence"/>
</dbReference>
<dbReference type="PROSITE" id="PS50042">
    <property type="entry name" value="CNMP_BINDING_3"/>
    <property type="match status" value="1"/>
</dbReference>
<dbReference type="RefSeq" id="WP_018083039.1">
    <property type="nucleotide sequence ID" value="NZ_AQWM01000022.1"/>
</dbReference>
<organism evidence="2 3">
    <name type="scientific">Asticcacaulis benevestitus DSM 16100 = ATCC BAA-896</name>
    <dbReference type="NCBI Taxonomy" id="1121022"/>
    <lineage>
        <taxon>Bacteria</taxon>
        <taxon>Pseudomonadati</taxon>
        <taxon>Pseudomonadota</taxon>
        <taxon>Alphaproteobacteria</taxon>
        <taxon>Caulobacterales</taxon>
        <taxon>Caulobacteraceae</taxon>
        <taxon>Asticcacaulis</taxon>
    </lineage>
</organism>
<gene>
    <name evidence="2" type="ORF">ABENE_15190</name>
</gene>
<dbReference type="PATRIC" id="fig|1121022.4.peg.3093"/>
<reference evidence="2 3" key="1">
    <citation type="journal article" date="2014" name="Nature">
        <title>Sequential evolution of bacterial morphology by co-option of a developmental regulator.</title>
        <authorList>
            <person name="Jiang C."/>
            <person name="Brown P.J."/>
            <person name="Ducret A."/>
            <person name="Brun Y.V."/>
        </authorList>
    </citation>
    <scope>NUCLEOTIDE SEQUENCE [LARGE SCALE GENOMIC DNA]</scope>
    <source>
        <strain evidence="2 3">DSM 16100</strain>
    </source>
</reference>
<dbReference type="SMART" id="SM00100">
    <property type="entry name" value="cNMP"/>
    <property type="match status" value="1"/>
</dbReference>
<dbReference type="InterPro" id="IPR036388">
    <property type="entry name" value="WH-like_DNA-bd_sf"/>
</dbReference>
<dbReference type="InterPro" id="IPR036390">
    <property type="entry name" value="WH_DNA-bd_sf"/>
</dbReference>
<dbReference type="STRING" id="1121022.GCA_000376105_03365"/>
<dbReference type="Pfam" id="PF00027">
    <property type="entry name" value="cNMP_binding"/>
    <property type="match status" value="1"/>
</dbReference>
<dbReference type="SUPFAM" id="SSF51206">
    <property type="entry name" value="cAMP-binding domain-like"/>
    <property type="match status" value="1"/>
</dbReference>
<dbReference type="InterPro" id="IPR018490">
    <property type="entry name" value="cNMP-bd_dom_sf"/>
</dbReference>
<dbReference type="InterPro" id="IPR050397">
    <property type="entry name" value="Env_Response_Regulators"/>
</dbReference>
<sequence length="246" mass="27799">MNKRIETLKTLPLFSDLSDDDVLRLSAHTHMRNVRRGEFLFMHGDDIKNFKILLRGTIQIFRETPDGHEVTSDILISGDCINAEEVIARQVTHITNARVVDDAQVLEVPIAWMREHLKNFNTLAPRLLQGLAERLHDAQMEAEHRSTMSATQMVACYLQGLCVLYNFDPAGFDLPYSKTLIASRLRMELATFSRTLRKLKEVGIDIQGNRVSFTNLNKAGHFVCDNCSIEGDCPTHQILMSPGPPP</sequence>
<dbReference type="PANTHER" id="PTHR24567">
    <property type="entry name" value="CRP FAMILY TRANSCRIPTIONAL REGULATORY PROTEIN"/>
    <property type="match status" value="1"/>
</dbReference>